<sequence>MTILSSRLIGNAGTQGGGVYAGQDVALLALSSTFASNSAADGGGLQCEECQAVAARALTFFNNTARSGGGASLVGCAGGATFNGSRFLNNTAFDNGGGARHVECSLEGGGGLCVVTGPGNVTLRACSLGGNAAGNGGGLFARHDCEFAEGEPCGRVLLTGGTAFEGNVARSGGGGALHWKDATGLAVRCSPSAAVYADGQGNSTGVPLGCASWQGNRATQGGYGDVSATGAHALGLESPAAVFNYSSDTPIPALLTIEDYYGQVVSGGLPEATTLIRVETADAAQLEGQTSLPTVRGRAEFTGLTMKARQGSYTLRFLADDLALDAMPVTVSVRRCARGEVRNEEGDKCTTCGYNTFSFNPDNHTCDECPRHAQCPDLTAGNILIPDDGYWHSHPNSPQVGVTL</sequence>
<dbReference type="OrthoDB" id="551205at2759"/>
<comment type="caution">
    <text evidence="1">The sequence shown here is derived from an EMBL/GenBank/DDBJ whole genome shotgun (WGS) entry which is preliminary data.</text>
</comment>
<dbReference type="InterPro" id="IPR011050">
    <property type="entry name" value="Pectin_lyase_fold/virulence"/>
</dbReference>
<keyword evidence="2" id="KW-1185">Reference proteome</keyword>
<dbReference type="Proteomes" id="UP000708148">
    <property type="component" value="Unassembled WGS sequence"/>
</dbReference>
<proteinExistence type="predicted"/>
<dbReference type="PANTHER" id="PTHR11319:SF35">
    <property type="entry name" value="OUTER MEMBRANE PROTEIN PMPC-RELATED"/>
    <property type="match status" value="1"/>
</dbReference>
<evidence type="ECO:0000313" key="1">
    <source>
        <dbReference type="EMBL" id="CAD7695052.1"/>
    </source>
</evidence>
<gene>
    <name evidence="1" type="ORF">OSTQU699_LOCUS413</name>
</gene>
<dbReference type="EMBL" id="CAJHUC010000300">
    <property type="protein sequence ID" value="CAD7695052.1"/>
    <property type="molecule type" value="Genomic_DNA"/>
</dbReference>
<name>A0A8S1IUR7_9CHLO</name>
<evidence type="ECO:0000313" key="2">
    <source>
        <dbReference type="Proteomes" id="UP000708148"/>
    </source>
</evidence>
<organism evidence="1 2">
    <name type="scientific">Ostreobium quekettii</name>
    <dbReference type="NCBI Taxonomy" id="121088"/>
    <lineage>
        <taxon>Eukaryota</taxon>
        <taxon>Viridiplantae</taxon>
        <taxon>Chlorophyta</taxon>
        <taxon>core chlorophytes</taxon>
        <taxon>Ulvophyceae</taxon>
        <taxon>TCBD clade</taxon>
        <taxon>Bryopsidales</taxon>
        <taxon>Ostreobineae</taxon>
        <taxon>Ostreobiaceae</taxon>
        <taxon>Ostreobium</taxon>
    </lineage>
</organism>
<dbReference type="SUPFAM" id="SSF51126">
    <property type="entry name" value="Pectin lyase-like"/>
    <property type="match status" value="1"/>
</dbReference>
<reference evidence="1" key="1">
    <citation type="submission" date="2020-12" db="EMBL/GenBank/DDBJ databases">
        <authorList>
            <person name="Iha C."/>
        </authorList>
    </citation>
    <scope>NUCLEOTIDE SEQUENCE</scope>
</reference>
<dbReference type="PANTHER" id="PTHR11319">
    <property type="entry name" value="G PROTEIN-COUPLED RECEPTOR-RELATED"/>
    <property type="match status" value="1"/>
</dbReference>
<evidence type="ECO:0008006" key="3">
    <source>
        <dbReference type="Google" id="ProtNLM"/>
    </source>
</evidence>
<accession>A0A8S1IUR7</accession>
<protein>
    <recommendedName>
        <fullName evidence="3">Polymorphic outer membrane protein</fullName>
    </recommendedName>
</protein>
<dbReference type="AlphaFoldDB" id="A0A8S1IUR7"/>